<keyword evidence="6" id="KW-0539">Nucleus</keyword>
<proteinExistence type="inferred from homology"/>
<name>A0AA38MDA5_9CUCU</name>
<feature type="compositionally biased region" description="Acidic residues" evidence="7">
    <location>
        <begin position="1"/>
        <end position="10"/>
    </location>
</feature>
<dbReference type="AlphaFoldDB" id="A0AA38MDA5"/>
<comment type="caution">
    <text evidence="8">The sequence shown here is derived from an EMBL/GenBank/DDBJ whole genome shotgun (WGS) entry which is preliminary data.</text>
</comment>
<dbReference type="GO" id="GO:0016055">
    <property type="term" value="P:Wnt signaling pathway"/>
    <property type="evidence" value="ECO:0007669"/>
    <property type="project" value="UniProtKB-KW"/>
</dbReference>
<dbReference type="PANTHER" id="PTHR14482">
    <property type="entry name" value="CHROMOSOME 12 ORF 43 HOMOLOG"/>
    <property type="match status" value="1"/>
</dbReference>
<dbReference type="EMBL" id="JALNTZ010000005">
    <property type="protein sequence ID" value="KAJ3652745.1"/>
    <property type="molecule type" value="Genomic_DNA"/>
</dbReference>
<evidence type="ECO:0000313" key="8">
    <source>
        <dbReference type="EMBL" id="KAJ3652745.1"/>
    </source>
</evidence>
<evidence type="ECO:0000256" key="6">
    <source>
        <dbReference type="ARBA" id="ARBA00023242"/>
    </source>
</evidence>
<evidence type="ECO:0000256" key="1">
    <source>
        <dbReference type="ARBA" id="ARBA00004259"/>
    </source>
</evidence>
<accession>A0AA38MDA5</accession>
<gene>
    <name evidence="8" type="ORF">Zmor_018683</name>
</gene>
<evidence type="ECO:0000256" key="4">
    <source>
        <dbReference type="ARBA" id="ARBA00022473"/>
    </source>
</evidence>
<evidence type="ECO:0000256" key="3">
    <source>
        <dbReference type="ARBA" id="ARBA00013465"/>
    </source>
</evidence>
<sequence>MSSDSSDDEDLMKLREATDSQFINDSMFNQKPGKVNVKEQIERPQSLRYSKDEDEQFNLFRVSPEFRNYVAKHLSSLLDKVLEKQLTSDSSVCDGSIKPKRRKSGVKLFRNSPHYIKVKTKDVSGDDTLVRRTIVAKSDVDPVSDEQLRLIAVNPEDILSQKDVKCWSTRTKAPVYNYVKTKSGLMLK</sequence>
<keyword evidence="9" id="KW-1185">Reference proteome</keyword>
<comment type="similarity">
    <text evidence="2">Belongs to the CUSTOS family.</text>
</comment>
<organism evidence="8 9">
    <name type="scientific">Zophobas morio</name>
    <dbReference type="NCBI Taxonomy" id="2755281"/>
    <lineage>
        <taxon>Eukaryota</taxon>
        <taxon>Metazoa</taxon>
        <taxon>Ecdysozoa</taxon>
        <taxon>Arthropoda</taxon>
        <taxon>Hexapoda</taxon>
        <taxon>Insecta</taxon>
        <taxon>Pterygota</taxon>
        <taxon>Neoptera</taxon>
        <taxon>Endopterygota</taxon>
        <taxon>Coleoptera</taxon>
        <taxon>Polyphaga</taxon>
        <taxon>Cucujiformia</taxon>
        <taxon>Tenebrionidae</taxon>
        <taxon>Zophobas</taxon>
    </lineage>
</organism>
<dbReference type="InterPro" id="IPR026694">
    <property type="entry name" value="CUSTOS"/>
</dbReference>
<dbReference type="PANTHER" id="PTHR14482:SF0">
    <property type="entry name" value="PROTEIN CUSTOS"/>
    <property type="match status" value="1"/>
</dbReference>
<keyword evidence="4" id="KW-0217">Developmental protein</keyword>
<feature type="compositionally biased region" description="Polar residues" evidence="7">
    <location>
        <begin position="19"/>
        <end position="29"/>
    </location>
</feature>
<dbReference type="Proteomes" id="UP001168821">
    <property type="component" value="Unassembled WGS sequence"/>
</dbReference>
<evidence type="ECO:0000256" key="5">
    <source>
        <dbReference type="ARBA" id="ARBA00022687"/>
    </source>
</evidence>
<dbReference type="Pfam" id="PF23999">
    <property type="entry name" value="CUSTOS"/>
    <property type="match status" value="1"/>
</dbReference>
<evidence type="ECO:0000256" key="7">
    <source>
        <dbReference type="SAM" id="MobiDB-lite"/>
    </source>
</evidence>
<protein>
    <recommendedName>
        <fullName evidence="3">Protein CUSTOS</fullName>
    </recommendedName>
</protein>
<comment type="subcellular location">
    <subcellularLocation>
        <location evidence="1">Nucleus envelope</location>
    </subcellularLocation>
</comment>
<reference evidence="8" key="1">
    <citation type="journal article" date="2023" name="G3 (Bethesda)">
        <title>Whole genome assemblies of Zophobas morio and Tenebrio molitor.</title>
        <authorList>
            <person name="Kaur S."/>
            <person name="Stinson S.A."/>
            <person name="diCenzo G.C."/>
        </authorList>
    </citation>
    <scope>NUCLEOTIDE SEQUENCE</scope>
    <source>
        <strain evidence="8">QUZm001</strain>
    </source>
</reference>
<dbReference type="GO" id="GO:0005635">
    <property type="term" value="C:nuclear envelope"/>
    <property type="evidence" value="ECO:0007669"/>
    <property type="project" value="UniProtKB-SubCell"/>
</dbReference>
<feature type="region of interest" description="Disordered" evidence="7">
    <location>
        <begin position="1"/>
        <end position="34"/>
    </location>
</feature>
<evidence type="ECO:0000256" key="2">
    <source>
        <dbReference type="ARBA" id="ARBA00008632"/>
    </source>
</evidence>
<keyword evidence="5" id="KW-0879">Wnt signaling pathway</keyword>
<evidence type="ECO:0000313" key="9">
    <source>
        <dbReference type="Proteomes" id="UP001168821"/>
    </source>
</evidence>